<keyword evidence="4" id="KW-1185">Reference proteome</keyword>
<evidence type="ECO:0008006" key="5">
    <source>
        <dbReference type="Google" id="ProtNLM"/>
    </source>
</evidence>
<protein>
    <recommendedName>
        <fullName evidence="5">Phage DNA packaging protein Nu1</fullName>
    </recommendedName>
</protein>
<sequence length="175" mass="20313">MKTSLRALAKQYGYDESTVRSWVEKGMPTGSDDESRKWIIDQVLKPLRNTNTKERIEQERLQKLTAERQLAELELDEKLKTVVSSQYVEQVLTEYLFQIKTSIRAIPSKVYLELFAMSDAKDMRDKLKEEIDSTLYQLGSMEFELPEDMEILNEQYEQDKGDGNPTKDTTDNSAT</sequence>
<organism evidence="3 4">
    <name type="scientific">Pseudescherichia vulneris NBRC 102420</name>
    <dbReference type="NCBI Taxonomy" id="1115515"/>
    <lineage>
        <taxon>Bacteria</taxon>
        <taxon>Pseudomonadati</taxon>
        <taxon>Pseudomonadota</taxon>
        <taxon>Gammaproteobacteria</taxon>
        <taxon>Enterobacterales</taxon>
        <taxon>Enterobacteriaceae</taxon>
        <taxon>Pseudescherichia</taxon>
    </lineage>
</organism>
<dbReference type="RefSeq" id="WP_052512330.1">
    <property type="nucleotide sequence ID" value="NZ_BBMZ01000008.1"/>
</dbReference>
<dbReference type="eggNOG" id="ENOG503150K">
    <property type="taxonomic scope" value="Bacteria"/>
</dbReference>
<evidence type="ECO:0000313" key="4">
    <source>
        <dbReference type="Proteomes" id="UP000029462"/>
    </source>
</evidence>
<feature type="region of interest" description="Disordered" evidence="2">
    <location>
        <begin position="152"/>
        <end position="175"/>
    </location>
</feature>
<dbReference type="EMBL" id="BBMZ01000008">
    <property type="protein sequence ID" value="GAL57855.1"/>
    <property type="molecule type" value="Genomic_DNA"/>
</dbReference>
<gene>
    <name evidence="3" type="ORF">EV102420_08_03180</name>
</gene>
<dbReference type="STRING" id="1115515.EV102420_08_03180"/>
<comment type="caution">
    <text evidence="3">The sequence shown here is derived from an EMBL/GenBank/DDBJ whole genome shotgun (WGS) entry which is preliminary data.</text>
</comment>
<dbReference type="OrthoDB" id="6631446at2"/>
<reference evidence="3 4" key="1">
    <citation type="submission" date="2014-09" db="EMBL/GenBank/DDBJ databases">
        <title>Whole genome shotgun sequence of Escherichia vulneris NBRC 102420.</title>
        <authorList>
            <person name="Yoshida Y."/>
            <person name="Hosoyama A."/>
            <person name="Tsuchikane K."/>
            <person name="Ohji S."/>
            <person name="Ichikawa N."/>
            <person name="Kimura A."/>
            <person name="Yamazoe A."/>
            <person name="Ezaki T."/>
            <person name="Fujita N."/>
        </authorList>
    </citation>
    <scope>NUCLEOTIDE SEQUENCE [LARGE SCALE GENOMIC DNA]</scope>
    <source>
        <strain evidence="3 4">NBRC 102420</strain>
    </source>
</reference>
<proteinExistence type="predicted"/>
<dbReference type="AlphaFoldDB" id="A0A090UYZ9"/>
<evidence type="ECO:0000256" key="2">
    <source>
        <dbReference type="SAM" id="MobiDB-lite"/>
    </source>
</evidence>
<keyword evidence="1" id="KW-0175">Coiled coil</keyword>
<feature type="coiled-coil region" evidence="1">
    <location>
        <begin position="47"/>
        <end position="81"/>
    </location>
</feature>
<dbReference type="Proteomes" id="UP000029462">
    <property type="component" value="Unassembled WGS sequence"/>
</dbReference>
<accession>A0A090UYZ9</accession>
<name>A0A090UYZ9_PSEVU</name>
<evidence type="ECO:0000256" key="1">
    <source>
        <dbReference type="SAM" id="Coils"/>
    </source>
</evidence>
<evidence type="ECO:0000313" key="3">
    <source>
        <dbReference type="EMBL" id="GAL57855.1"/>
    </source>
</evidence>